<feature type="signal peptide" evidence="1">
    <location>
        <begin position="1"/>
        <end position="27"/>
    </location>
</feature>
<comment type="caution">
    <text evidence="2">The sequence shown here is derived from an EMBL/GenBank/DDBJ whole genome shotgun (WGS) entry which is preliminary data.</text>
</comment>
<reference evidence="2" key="1">
    <citation type="thesis" date="2020" institute="ProQuest LLC" country="789 East Eisenhower Parkway, Ann Arbor, MI, USA">
        <title>Comparative Genomics and Chromosome Evolution.</title>
        <authorList>
            <person name="Mudd A.B."/>
        </authorList>
    </citation>
    <scope>NUCLEOTIDE SEQUENCE</scope>
    <source>
        <strain evidence="2">1538</strain>
        <tissue evidence="2">Blood</tissue>
    </source>
</reference>
<organism evidence="2 3">
    <name type="scientific">Pyxicephalus adspersus</name>
    <name type="common">African bullfrog</name>
    <dbReference type="NCBI Taxonomy" id="30357"/>
    <lineage>
        <taxon>Eukaryota</taxon>
        <taxon>Metazoa</taxon>
        <taxon>Chordata</taxon>
        <taxon>Craniata</taxon>
        <taxon>Vertebrata</taxon>
        <taxon>Euteleostomi</taxon>
        <taxon>Amphibia</taxon>
        <taxon>Batrachia</taxon>
        <taxon>Anura</taxon>
        <taxon>Neobatrachia</taxon>
        <taxon>Ranoidea</taxon>
        <taxon>Pyxicephalidae</taxon>
        <taxon>Pyxicephalinae</taxon>
        <taxon>Pyxicephalus</taxon>
    </lineage>
</organism>
<gene>
    <name evidence="2" type="ORF">GDO54_004626</name>
</gene>
<evidence type="ECO:0000256" key="1">
    <source>
        <dbReference type="SAM" id="SignalP"/>
    </source>
</evidence>
<proteinExistence type="predicted"/>
<name>A0AAV2ZUX6_PYXAD</name>
<protein>
    <recommendedName>
        <fullName evidence="4">Placenta-specific protein 9</fullName>
    </recommendedName>
</protein>
<keyword evidence="1" id="KW-0732">Signal</keyword>
<dbReference type="Proteomes" id="UP001181693">
    <property type="component" value="Unassembled WGS sequence"/>
</dbReference>
<sequence length="102" mass="11496">MDCVRSGNMYIAPVVLLLLMVLNGSRTDAEPASPFHTNREDWCNEHRKFHSRLDVVQERVEKTVEFLYSEVNSVLDAISGSSWALSVAPSGPLLDIFEEDSR</sequence>
<dbReference type="InterPro" id="IPR027941">
    <property type="entry name" value="PLAC9"/>
</dbReference>
<accession>A0AAV2ZUX6</accession>
<feature type="chain" id="PRO_5043348851" description="Placenta-specific protein 9" evidence="1">
    <location>
        <begin position="28"/>
        <end position="102"/>
    </location>
</feature>
<dbReference type="PANTHER" id="PTHR37355">
    <property type="entry name" value="PLACENTA-SPECIFIC PROTEIN 9"/>
    <property type="match status" value="1"/>
</dbReference>
<evidence type="ECO:0000313" key="3">
    <source>
        <dbReference type="Proteomes" id="UP001181693"/>
    </source>
</evidence>
<dbReference type="EMBL" id="DYDO01000012">
    <property type="protein sequence ID" value="DBA15412.1"/>
    <property type="molecule type" value="Genomic_DNA"/>
</dbReference>
<keyword evidence="3" id="KW-1185">Reference proteome</keyword>
<dbReference type="AlphaFoldDB" id="A0AAV2ZUX6"/>
<dbReference type="Pfam" id="PF15205">
    <property type="entry name" value="PLAC9"/>
    <property type="match status" value="1"/>
</dbReference>
<evidence type="ECO:0008006" key="4">
    <source>
        <dbReference type="Google" id="ProtNLM"/>
    </source>
</evidence>
<dbReference type="PANTHER" id="PTHR37355:SF1">
    <property type="entry name" value="PLACENTA-SPECIFIC PROTEIN 9"/>
    <property type="match status" value="1"/>
</dbReference>
<evidence type="ECO:0000313" key="2">
    <source>
        <dbReference type="EMBL" id="DBA15412.1"/>
    </source>
</evidence>